<evidence type="ECO:0000256" key="8">
    <source>
        <dbReference type="ARBA" id="ARBA00023144"/>
    </source>
</evidence>
<dbReference type="NCBIfam" id="TIGR01179">
    <property type="entry name" value="galE"/>
    <property type="match status" value="1"/>
</dbReference>
<comment type="cofactor">
    <cofactor evidence="2 10">
        <name>NAD(+)</name>
        <dbReference type="ChEBI" id="CHEBI:57540"/>
    </cofactor>
</comment>
<comment type="catalytic activity">
    <reaction evidence="1 10">
        <text>UDP-alpha-D-glucose = UDP-alpha-D-galactose</text>
        <dbReference type="Rhea" id="RHEA:22168"/>
        <dbReference type="ChEBI" id="CHEBI:58885"/>
        <dbReference type="ChEBI" id="CHEBI:66914"/>
        <dbReference type="EC" id="5.1.3.2"/>
    </reaction>
</comment>
<dbReference type="GeneID" id="85007762"/>
<comment type="caution">
    <text evidence="12">The sequence shown here is derived from an EMBL/GenBank/DDBJ whole genome shotgun (WGS) entry which is preliminary data.</text>
</comment>
<evidence type="ECO:0000256" key="9">
    <source>
        <dbReference type="ARBA" id="ARBA00023235"/>
    </source>
</evidence>
<dbReference type="PANTHER" id="PTHR43725:SF47">
    <property type="entry name" value="UDP-GLUCOSE 4-EPIMERASE"/>
    <property type="match status" value="1"/>
</dbReference>
<feature type="domain" description="NAD-dependent epimerase/dehydratase" evidence="11">
    <location>
        <begin position="4"/>
        <end position="275"/>
    </location>
</feature>
<evidence type="ECO:0000259" key="11">
    <source>
        <dbReference type="Pfam" id="PF01370"/>
    </source>
</evidence>
<dbReference type="eggNOG" id="COG1087">
    <property type="taxonomic scope" value="Bacteria"/>
</dbReference>
<dbReference type="CDD" id="cd05247">
    <property type="entry name" value="UDP_G4E_1_SDR_e"/>
    <property type="match status" value="1"/>
</dbReference>
<evidence type="ECO:0000256" key="7">
    <source>
        <dbReference type="ARBA" id="ARBA00023027"/>
    </source>
</evidence>
<dbReference type="InterPro" id="IPR036291">
    <property type="entry name" value="NAD(P)-bd_dom_sf"/>
</dbReference>
<keyword evidence="8" id="KW-0299">Galactose metabolism</keyword>
<evidence type="ECO:0000313" key="13">
    <source>
        <dbReference type="Proteomes" id="UP000006001"/>
    </source>
</evidence>
<dbReference type="UniPathway" id="UPA00214"/>
<dbReference type="AlphaFoldDB" id="D0WHK6"/>
<evidence type="ECO:0000256" key="2">
    <source>
        <dbReference type="ARBA" id="ARBA00001911"/>
    </source>
</evidence>
<dbReference type="GO" id="GO:0003978">
    <property type="term" value="F:UDP-glucose 4-epimerase activity"/>
    <property type="evidence" value="ECO:0007669"/>
    <property type="project" value="UniProtKB-UniRule"/>
</dbReference>
<dbReference type="EC" id="5.1.3.2" evidence="5 10"/>
<evidence type="ECO:0000256" key="10">
    <source>
        <dbReference type="RuleBase" id="RU366046"/>
    </source>
</evidence>
<accession>D0WHK6</accession>
<dbReference type="SUPFAM" id="SSF51735">
    <property type="entry name" value="NAD(P)-binding Rossmann-fold domains"/>
    <property type="match status" value="1"/>
</dbReference>
<evidence type="ECO:0000256" key="3">
    <source>
        <dbReference type="ARBA" id="ARBA00004947"/>
    </source>
</evidence>
<comment type="similarity">
    <text evidence="4 10">Belongs to the NAD(P)-dependent epimerase/dehydratase family.</text>
</comment>
<keyword evidence="9 10" id="KW-0413">Isomerase</keyword>
<protein>
    <recommendedName>
        <fullName evidence="6 10">UDP-glucose 4-epimerase</fullName>
        <ecNumber evidence="5 10">5.1.3.2</ecNumber>
    </recommendedName>
</protein>
<dbReference type="EMBL" id="ACUX02000007">
    <property type="protein sequence ID" value="EEZ61170.1"/>
    <property type="molecule type" value="Genomic_DNA"/>
</dbReference>
<reference evidence="12" key="1">
    <citation type="submission" date="2009-10" db="EMBL/GenBank/DDBJ databases">
        <authorList>
            <person name="Weinstock G."/>
            <person name="Sodergren E."/>
            <person name="Clifton S."/>
            <person name="Fulton L."/>
            <person name="Fulton B."/>
            <person name="Courtney L."/>
            <person name="Fronick C."/>
            <person name="Harrison M."/>
            <person name="Strong C."/>
            <person name="Farmer C."/>
            <person name="Delahaunty K."/>
            <person name="Markovic C."/>
            <person name="Hall O."/>
            <person name="Minx P."/>
            <person name="Tomlinson C."/>
            <person name="Mitreva M."/>
            <person name="Nelson J."/>
            <person name="Hou S."/>
            <person name="Wollam A."/>
            <person name="Pepin K.H."/>
            <person name="Johnson M."/>
            <person name="Bhonagiri V."/>
            <person name="Nash W.E."/>
            <person name="Warren W."/>
            <person name="Chinwalla A."/>
            <person name="Mardis E.R."/>
            <person name="Wilson R.K."/>
        </authorList>
    </citation>
    <scope>NUCLEOTIDE SEQUENCE [LARGE SCALE GENOMIC DNA]</scope>
    <source>
        <strain evidence="12">ATCC 700122</strain>
    </source>
</reference>
<sequence length="351" mass="38344">MQTILVTGGAGFIGSHTCVELLDAGFEVVVVDDLSNSSEVAIDRIRDIVVADERTGTAPAGASARLHFIRATLLDAQAMRSVFERFPIDAVIHFAGFKAVGESVSKPLEYYGNNLGGTMELLRAMNEAGCRSIVFSSSATVYGGNPVPYEETMPKGSPSSPYGWTKWMIEQMIADLCASDGRWSAVLLRYFNPVGAHPSGLIGEDPKGIPNNLMPYITQVAIGKRDVLHVFGDDYPTPDGTCQRDYIHVVDLAQGHVEALRWMEGRHGIEAFNLGSGEGTSVLELVHAFSRACGHDIPYIVDGRRDGDLPAFWADPAKAKREMGWQTKLGIDRMCEDSWRWQSMNPDGFEG</sequence>
<comment type="pathway">
    <text evidence="3 10">Carbohydrate metabolism; galactose metabolism.</text>
</comment>
<dbReference type="Gene3D" id="3.40.50.720">
    <property type="entry name" value="NAD(P)-binding Rossmann-like Domain"/>
    <property type="match status" value="1"/>
</dbReference>
<dbReference type="STRING" id="649764.HMPREF0762_01247"/>
<keyword evidence="10" id="KW-0119">Carbohydrate metabolism</keyword>
<evidence type="ECO:0000256" key="5">
    <source>
        <dbReference type="ARBA" id="ARBA00013189"/>
    </source>
</evidence>
<gene>
    <name evidence="12" type="primary">galE</name>
    <name evidence="12" type="ORF">HMPREF0762_01247</name>
</gene>
<dbReference type="NCBIfam" id="NF007956">
    <property type="entry name" value="PRK10675.1"/>
    <property type="match status" value="1"/>
</dbReference>
<evidence type="ECO:0000256" key="6">
    <source>
        <dbReference type="ARBA" id="ARBA00018569"/>
    </source>
</evidence>
<dbReference type="HOGENOM" id="CLU_007383_1_10_11"/>
<dbReference type="InterPro" id="IPR001509">
    <property type="entry name" value="Epimerase_deHydtase"/>
</dbReference>
<dbReference type="PANTHER" id="PTHR43725">
    <property type="entry name" value="UDP-GLUCOSE 4-EPIMERASE"/>
    <property type="match status" value="1"/>
</dbReference>
<evidence type="ECO:0000256" key="4">
    <source>
        <dbReference type="ARBA" id="ARBA00007637"/>
    </source>
</evidence>
<dbReference type="InterPro" id="IPR005886">
    <property type="entry name" value="UDP_G4E"/>
</dbReference>
<organism evidence="12 13">
    <name type="scientific">Slackia exigua (strain ATCC 700122 / DSM 15923 / CIP 105133 / JCM 11022 / KCTC 5966 / S-7)</name>
    <dbReference type="NCBI Taxonomy" id="649764"/>
    <lineage>
        <taxon>Bacteria</taxon>
        <taxon>Bacillati</taxon>
        <taxon>Actinomycetota</taxon>
        <taxon>Coriobacteriia</taxon>
        <taxon>Eggerthellales</taxon>
        <taxon>Eggerthellaceae</taxon>
        <taxon>Slackia</taxon>
    </lineage>
</organism>
<dbReference type="Gene3D" id="3.90.25.10">
    <property type="entry name" value="UDP-galactose 4-epimerase, domain 1"/>
    <property type="match status" value="1"/>
</dbReference>
<keyword evidence="13" id="KW-1185">Reference proteome</keyword>
<dbReference type="RefSeq" id="WP_006362500.1">
    <property type="nucleotide sequence ID" value="NZ_GG700630.1"/>
</dbReference>
<comment type="subunit">
    <text evidence="10">Homodimer.</text>
</comment>
<evidence type="ECO:0000256" key="1">
    <source>
        <dbReference type="ARBA" id="ARBA00000083"/>
    </source>
</evidence>
<evidence type="ECO:0000313" key="12">
    <source>
        <dbReference type="EMBL" id="EEZ61170.1"/>
    </source>
</evidence>
<dbReference type="Proteomes" id="UP000006001">
    <property type="component" value="Unassembled WGS sequence"/>
</dbReference>
<dbReference type="GO" id="GO:0005829">
    <property type="term" value="C:cytosol"/>
    <property type="evidence" value="ECO:0007669"/>
    <property type="project" value="TreeGrafter"/>
</dbReference>
<proteinExistence type="inferred from homology"/>
<dbReference type="OrthoDB" id="9801785at2"/>
<dbReference type="Pfam" id="PF01370">
    <property type="entry name" value="Epimerase"/>
    <property type="match status" value="1"/>
</dbReference>
<name>D0WHK6_SLAES</name>
<keyword evidence="7 10" id="KW-0520">NAD</keyword>
<dbReference type="GO" id="GO:0006012">
    <property type="term" value="P:galactose metabolic process"/>
    <property type="evidence" value="ECO:0007669"/>
    <property type="project" value="UniProtKB-UniPathway"/>
</dbReference>